<gene>
    <name evidence="1" type="ORF">ASJ81_06260</name>
</gene>
<proteinExistence type="predicted"/>
<accession>A0A2A2HT68</accession>
<name>A0A2A2HT68_9EURY</name>
<sequence length="79" mass="9145">MNLKGALRRAFLIKVIFSFWGEFLIESELLITFNSIEIYFSCQRTLGSSPNTVVNIKKLKTREFSEFKGVYKEPFAGPF</sequence>
<keyword evidence="2" id="KW-1185">Reference proteome</keyword>
<protein>
    <submittedName>
        <fullName evidence="1">Uncharacterized protein</fullName>
    </submittedName>
</protein>
<evidence type="ECO:0000313" key="1">
    <source>
        <dbReference type="EMBL" id="PAV12483.1"/>
    </source>
</evidence>
<comment type="caution">
    <text evidence="1">The sequence shown here is derived from an EMBL/GenBank/DDBJ whole genome shotgun (WGS) entry which is preliminary data.</text>
</comment>
<organism evidence="1 2">
    <name type="scientific">Methanosarcina spelaei</name>
    <dbReference type="NCBI Taxonomy" id="1036679"/>
    <lineage>
        <taxon>Archaea</taxon>
        <taxon>Methanobacteriati</taxon>
        <taxon>Methanobacteriota</taxon>
        <taxon>Stenosarchaea group</taxon>
        <taxon>Methanomicrobia</taxon>
        <taxon>Methanosarcinales</taxon>
        <taxon>Methanosarcinaceae</taxon>
        <taxon>Methanosarcina</taxon>
    </lineage>
</organism>
<dbReference type="EMBL" id="LMVP01000235">
    <property type="protein sequence ID" value="PAV12483.1"/>
    <property type="molecule type" value="Genomic_DNA"/>
</dbReference>
<reference evidence="1 2" key="1">
    <citation type="journal article" date="2017" name="BMC Genomics">
        <title>Genomic analysis of methanogenic archaea reveals a shift towards energy conservation.</title>
        <authorList>
            <person name="Gilmore S.P."/>
            <person name="Henske J.K."/>
            <person name="Sexton J.A."/>
            <person name="Solomon K.V."/>
            <person name="Seppala S."/>
            <person name="Yoo J.I."/>
            <person name="Huyett L.M."/>
            <person name="Pressman A."/>
            <person name="Cogan J.Z."/>
            <person name="Kivenson V."/>
            <person name="Peng X."/>
            <person name="Tan Y."/>
            <person name="Valentine D.L."/>
            <person name="O'Malley M.A."/>
        </authorList>
    </citation>
    <scope>NUCLEOTIDE SEQUENCE [LARGE SCALE GENOMIC DNA]</scope>
    <source>
        <strain evidence="1 2">MC-15</strain>
    </source>
</reference>
<dbReference type="AlphaFoldDB" id="A0A2A2HT68"/>
<evidence type="ECO:0000313" key="2">
    <source>
        <dbReference type="Proteomes" id="UP000218164"/>
    </source>
</evidence>
<dbReference type="Proteomes" id="UP000218164">
    <property type="component" value="Unassembled WGS sequence"/>
</dbReference>